<proteinExistence type="predicted"/>
<keyword evidence="3" id="KW-1185">Reference proteome</keyword>
<dbReference type="AlphaFoldDB" id="A0A8H6L9S4"/>
<evidence type="ECO:0000313" key="2">
    <source>
        <dbReference type="EMBL" id="KAF6240803.1"/>
    </source>
</evidence>
<evidence type="ECO:0000313" key="3">
    <source>
        <dbReference type="Proteomes" id="UP000578531"/>
    </source>
</evidence>
<dbReference type="Proteomes" id="UP000578531">
    <property type="component" value="Unassembled WGS sequence"/>
</dbReference>
<organism evidence="2 3">
    <name type="scientific">Letharia columbiana</name>
    <dbReference type="NCBI Taxonomy" id="112416"/>
    <lineage>
        <taxon>Eukaryota</taxon>
        <taxon>Fungi</taxon>
        <taxon>Dikarya</taxon>
        <taxon>Ascomycota</taxon>
        <taxon>Pezizomycotina</taxon>
        <taxon>Lecanoromycetes</taxon>
        <taxon>OSLEUM clade</taxon>
        <taxon>Lecanoromycetidae</taxon>
        <taxon>Lecanorales</taxon>
        <taxon>Lecanorineae</taxon>
        <taxon>Parmeliaceae</taxon>
        <taxon>Letharia</taxon>
    </lineage>
</organism>
<comment type="caution">
    <text evidence="2">The sequence shown here is derived from an EMBL/GenBank/DDBJ whole genome shotgun (WGS) entry which is preliminary data.</text>
</comment>
<dbReference type="GeneID" id="59283150"/>
<gene>
    <name evidence="2" type="ORF">HO173_001476</name>
</gene>
<sequence length="203" mass="22616">MGAWGYGLFQSDNELNTIEEINEEAGKLANDPAFNFEFPENHDEVVAKLNAGLFHQLLAKFLAKNWKHGIIYLGALSMQLGVKIGDEDMRVLRDTLPRTKIYDEARAQMQKGLDGYKNDGEAWDFESLGLEDTIQARGENMFPSSHGAMGMNVLQDPDKVPTPMPKDGDVEVDEEEEGRKKEMGPTGKDALGNKARLKAWLSS</sequence>
<dbReference type="RefSeq" id="XP_037170062.1">
    <property type="nucleotide sequence ID" value="XM_037303415.1"/>
</dbReference>
<evidence type="ECO:0000256" key="1">
    <source>
        <dbReference type="SAM" id="MobiDB-lite"/>
    </source>
</evidence>
<dbReference type="EMBL" id="JACCJC010000003">
    <property type="protein sequence ID" value="KAF6240803.1"/>
    <property type="molecule type" value="Genomic_DNA"/>
</dbReference>
<dbReference type="OrthoDB" id="341421at2759"/>
<protein>
    <submittedName>
        <fullName evidence="2">Uncharacterized protein</fullName>
    </submittedName>
</protein>
<reference evidence="2 3" key="1">
    <citation type="journal article" date="2020" name="Genomics">
        <title>Complete, high-quality genomes from long-read metagenomic sequencing of two wolf lichen thalli reveals enigmatic genome architecture.</title>
        <authorList>
            <person name="McKenzie S.K."/>
            <person name="Walston R.F."/>
            <person name="Allen J.L."/>
        </authorList>
    </citation>
    <scope>NUCLEOTIDE SEQUENCE [LARGE SCALE GENOMIC DNA]</scope>
    <source>
        <strain evidence="2">WasteWater2</strain>
    </source>
</reference>
<name>A0A8H6L9S4_9LECA</name>
<accession>A0A8H6L9S4</accession>
<feature type="region of interest" description="Disordered" evidence="1">
    <location>
        <begin position="156"/>
        <end position="203"/>
    </location>
</feature>